<feature type="site" description="Lowers pKa of active site Tyr" evidence="3">
    <location>
        <position position="78"/>
    </location>
</feature>
<evidence type="ECO:0000313" key="5">
    <source>
        <dbReference type="EMBL" id="GLB47301.1"/>
    </source>
</evidence>
<sequence length="282" mass="31801">MKTINFHGLKLPAIGIGTWLMGSNPNTLDQESKTIQYGLNHGTNVIDTAEMYGDGDSEQLIGRAIKNFSRDKLFLISKFVPSHESKRQMNQALDRSLKNLGTDYLDLYLYHWRGMQPLSDTVANLEAAKQAGKIRHWGVSNFDLSDMEDLMKVPNGKNVFANEDLYNLGSRGIDYDLIPWQRKHRIPLIAYAPIDEADSRHHDLINNSILKAVAKKHDATVFQIMLAWCIRDGNTIAIPKTSSQKHMQSNLDAGDIDLTQDDLNQINKVFPEPTSSQPLDII</sequence>
<dbReference type="SUPFAM" id="SSF51430">
    <property type="entry name" value="NAD(P)-linked oxidoreductase"/>
    <property type="match status" value="1"/>
</dbReference>
<dbReference type="InterPro" id="IPR020471">
    <property type="entry name" value="AKR"/>
</dbReference>
<gene>
    <name evidence="5" type="ORF">WR164_12800</name>
</gene>
<evidence type="ECO:0000256" key="2">
    <source>
        <dbReference type="PIRSR" id="PIRSR000097-2"/>
    </source>
</evidence>
<feature type="domain" description="NADP-dependent oxidoreductase" evidence="4">
    <location>
        <begin position="13"/>
        <end position="269"/>
    </location>
</feature>
<dbReference type="RefSeq" id="WP_286136763.1">
    <property type="nucleotide sequence ID" value="NZ_BRPL01000002.1"/>
</dbReference>
<dbReference type="Proteomes" id="UP001144204">
    <property type="component" value="Unassembled WGS sequence"/>
</dbReference>
<accession>A0A9W6ESQ9</accession>
<dbReference type="PANTHER" id="PTHR43638:SF3">
    <property type="entry name" value="ALDEHYDE REDUCTASE"/>
    <property type="match status" value="1"/>
</dbReference>
<dbReference type="Pfam" id="PF00248">
    <property type="entry name" value="Aldo_ket_red"/>
    <property type="match status" value="1"/>
</dbReference>
<evidence type="ECO:0000256" key="3">
    <source>
        <dbReference type="PIRSR" id="PIRSR000097-3"/>
    </source>
</evidence>
<dbReference type="InterPro" id="IPR036812">
    <property type="entry name" value="NAD(P)_OxRdtase_dom_sf"/>
</dbReference>
<evidence type="ECO:0000259" key="4">
    <source>
        <dbReference type="Pfam" id="PF00248"/>
    </source>
</evidence>
<reference evidence="5" key="2">
    <citation type="journal article" date="2023" name="PLoS ONE">
        <title>Philodulcilactobacillus myokoensis gen. nov., sp. nov., a fructophilic, acidophilic, and agar-phobic lactic acid bacterium isolated from fermented vegetable extracts.</title>
        <authorList>
            <person name="Kouya T."/>
            <person name="Ishiyama Y."/>
            <person name="Ohashi S."/>
            <person name="Kumakubo R."/>
            <person name="Yamazaki T."/>
            <person name="Otaki T."/>
        </authorList>
    </citation>
    <scope>NUCLEOTIDE SEQUENCE</scope>
    <source>
        <strain evidence="5">WR16-4</strain>
    </source>
</reference>
<reference evidence="5" key="1">
    <citation type="submission" date="2022-07" db="EMBL/GenBank/DDBJ databases">
        <authorList>
            <person name="Kouya T."/>
            <person name="Ishiyama Y."/>
        </authorList>
    </citation>
    <scope>NUCLEOTIDE SEQUENCE</scope>
    <source>
        <strain evidence="5">WR16-4</strain>
    </source>
</reference>
<dbReference type="PANTHER" id="PTHR43638">
    <property type="entry name" value="OXIDOREDUCTASE, ALDO/KETO REDUCTASE FAMILY PROTEIN"/>
    <property type="match status" value="1"/>
</dbReference>
<dbReference type="EMBL" id="BRPL01000002">
    <property type="protein sequence ID" value="GLB47301.1"/>
    <property type="molecule type" value="Genomic_DNA"/>
</dbReference>
<dbReference type="GO" id="GO:0016491">
    <property type="term" value="F:oxidoreductase activity"/>
    <property type="evidence" value="ECO:0007669"/>
    <property type="project" value="InterPro"/>
</dbReference>
<dbReference type="Gene3D" id="3.20.20.100">
    <property type="entry name" value="NADP-dependent oxidoreductase domain"/>
    <property type="match status" value="1"/>
</dbReference>
<comment type="caution">
    <text evidence="5">The sequence shown here is derived from an EMBL/GenBank/DDBJ whole genome shotgun (WGS) entry which is preliminary data.</text>
</comment>
<organism evidence="5 6">
    <name type="scientific">Philodulcilactobacillus myokoensis</name>
    <dbReference type="NCBI Taxonomy" id="2929573"/>
    <lineage>
        <taxon>Bacteria</taxon>
        <taxon>Bacillati</taxon>
        <taxon>Bacillota</taxon>
        <taxon>Bacilli</taxon>
        <taxon>Lactobacillales</taxon>
        <taxon>Lactobacillaceae</taxon>
        <taxon>Philodulcilactobacillus</taxon>
    </lineage>
</organism>
<evidence type="ECO:0000256" key="1">
    <source>
        <dbReference type="PIRSR" id="PIRSR000097-1"/>
    </source>
</evidence>
<feature type="active site" description="Proton donor" evidence="1">
    <location>
        <position position="52"/>
    </location>
</feature>
<name>A0A9W6ESQ9_9LACO</name>
<proteinExistence type="predicted"/>
<dbReference type="InterPro" id="IPR023210">
    <property type="entry name" value="NADP_OxRdtase_dom"/>
</dbReference>
<evidence type="ECO:0000313" key="6">
    <source>
        <dbReference type="Proteomes" id="UP001144204"/>
    </source>
</evidence>
<dbReference type="AlphaFoldDB" id="A0A9W6ESQ9"/>
<keyword evidence="6" id="KW-1185">Reference proteome</keyword>
<dbReference type="PIRSF" id="PIRSF000097">
    <property type="entry name" value="AKR"/>
    <property type="match status" value="1"/>
</dbReference>
<feature type="binding site" evidence="2">
    <location>
        <position position="111"/>
    </location>
    <ligand>
        <name>substrate</name>
    </ligand>
</feature>
<dbReference type="PRINTS" id="PR00069">
    <property type="entry name" value="ALDKETRDTASE"/>
</dbReference>
<protein>
    <submittedName>
        <fullName evidence="5">Aldehyde reductase</fullName>
    </submittedName>
</protein>
<dbReference type="CDD" id="cd19138">
    <property type="entry name" value="AKR_YeaE"/>
    <property type="match status" value="1"/>
</dbReference>